<dbReference type="EMBL" id="JARAOO010000011">
    <property type="protein sequence ID" value="KAJ7950056.1"/>
    <property type="molecule type" value="Genomic_DNA"/>
</dbReference>
<comment type="caution">
    <text evidence="3">The sequence shown here is derived from an EMBL/GenBank/DDBJ whole genome shotgun (WGS) entry which is preliminary data.</text>
</comment>
<keyword evidence="1" id="KW-0175">Coiled coil</keyword>
<dbReference type="Pfam" id="PF01344">
    <property type="entry name" value="Kelch_1"/>
    <property type="match status" value="5"/>
</dbReference>
<dbReference type="Pfam" id="PF10539">
    <property type="entry name" value="Dev_Cell_Death"/>
    <property type="match status" value="1"/>
</dbReference>
<dbReference type="PANTHER" id="PTHR46034">
    <property type="match status" value="1"/>
</dbReference>
<dbReference type="SMART" id="SM00612">
    <property type="entry name" value="Kelch"/>
    <property type="match status" value="6"/>
</dbReference>
<feature type="coiled-coil region" evidence="1">
    <location>
        <begin position="311"/>
        <end position="338"/>
    </location>
</feature>
<evidence type="ECO:0000313" key="4">
    <source>
        <dbReference type="Proteomes" id="UP001163823"/>
    </source>
</evidence>
<dbReference type="SUPFAM" id="SSF117281">
    <property type="entry name" value="Kelch motif"/>
    <property type="match status" value="1"/>
</dbReference>
<evidence type="ECO:0000259" key="2">
    <source>
        <dbReference type="PROSITE" id="PS51222"/>
    </source>
</evidence>
<evidence type="ECO:0000313" key="3">
    <source>
        <dbReference type="EMBL" id="KAJ7950056.1"/>
    </source>
</evidence>
<organism evidence="3 4">
    <name type="scientific">Quillaja saponaria</name>
    <name type="common">Soap bark tree</name>
    <dbReference type="NCBI Taxonomy" id="32244"/>
    <lineage>
        <taxon>Eukaryota</taxon>
        <taxon>Viridiplantae</taxon>
        <taxon>Streptophyta</taxon>
        <taxon>Embryophyta</taxon>
        <taxon>Tracheophyta</taxon>
        <taxon>Spermatophyta</taxon>
        <taxon>Magnoliopsida</taxon>
        <taxon>eudicotyledons</taxon>
        <taxon>Gunneridae</taxon>
        <taxon>Pentapetalae</taxon>
        <taxon>rosids</taxon>
        <taxon>fabids</taxon>
        <taxon>Fabales</taxon>
        <taxon>Quillajaceae</taxon>
        <taxon>Quillaja</taxon>
    </lineage>
</organism>
<sequence length="642" mass="71308">MSAGRKTHTFIMNETAPLYPNLNVNTVCGRNLSKGELGGVIFGCKNNTIKECLSKQIFGLPTQHFSYVKNIDPGLPLFLFNYSDRKLHGIFEAAGHGQMNINPYGWTTDGSERTPYPAQVQIRVRLKCHPLPEDRFRPIIAKNYYGDSHNHFWFELDHVQTSKLMSLLVALAISPGTSVPQYTTLIFLTTQASKSDSTDLASSFDGDNQPLDSQLDLKAVEQDEKHLIFMKLKELALKNGSQDVSSGNVDDTVLLNDINFEGKSYSAASAGFEENKEASPYSSSECQSIISQLLQEVEELKAFRTRQMQMNSHMEQKLEEAKMEVRQLKDRCMMLESVSNLSVTPADEIVTYDELHVDPKESLFLIGGFDGESWLSSMDLYSPSQDIIKSLNPMSSVRAYSSAVQLGGELYVFGGGNGFVWYDTVESYSPMNNQWTSCPSLNEKKGSLAGAALNNKIFVMGGGNGIASFSDVEMLDFDIGRWISVRSMLQKRFALATIELNGVLYAAGGYDGHDYLMSAERFDPREHSWMKIANMKTKRGCHSMAVLNEKLYALGGFDGGEMVSSVEVYDPRLDAWMMGEPMNLPRGYSSAGVINESIYVVGGVKFGDNIVDTVEAYKEGEGWQETRTNAVGKRCFMSAVVL</sequence>
<feature type="domain" description="DCD" evidence="2">
    <location>
        <begin position="35"/>
        <end position="170"/>
    </location>
</feature>
<dbReference type="Gene3D" id="2.120.10.80">
    <property type="entry name" value="Kelch-type beta propeller"/>
    <property type="match status" value="1"/>
</dbReference>
<name>A0AAD7L391_QUISA</name>
<dbReference type="InterPro" id="IPR015915">
    <property type="entry name" value="Kelch-typ_b-propeller"/>
</dbReference>
<keyword evidence="4" id="KW-1185">Reference proteome</keyword>
<evidence type="ECO:0000256" key="1">
    <source>
        <dbReference type="SAM" id="Coils"/>
    </source>
</evidence>
<dbReference type="InterPro" id="IPR044832">
    <property type="entry name" value="NRP-like"/>
</dbReference>
<accession>A0AAD7L391</accession>
<dbReference type="InterPro" id="IPR006652">
    <property type="entry name" value="Kelch_1"/>
</dbReference>
<dbReference type="Proteomes" id="UP001163823">
    <property type="component" value="Chromosome 11"/>
</dbReference>
<dbReference type="KEGG" id="qsa:O6P43_026295"/>
<dbReference type="PANTHER" id="PTHR46034:SF7">
    <property type="entry name" value="INFLUENZA VIRUS NS1A-BINDING PROTEIN"/>
    <property type="match status" value="1"/>
</dbReference>
<reference evidence="3" key="1">
    <citation type="journal article" date="2023" name="Science">
        <title>Elucidation of the pathway for biosynthesis of saponin adjuvants from the soapbark tree.</title>
        <authorList>
            <person name="Reed J."/>
            <person name="Orme A."/>
            <person name="El-Demerdash A."/>
            <person name="Owen C."/>
            <person name="Martin L.B.B."/>
            <person name="Misra R.C."/>
            <person name="Kikuchi S."/>
            <person name="Rejzek M."/>
            <person name="Martin A.C."/>
            <person name="Harkess A."/>
            <person name="Leebens-Mack J."/>
            <person name="Louveau T."/>
            <person name="Stephenson M.J."/>
            <person name="Osbourn A."/>
        </authorList>
    </citation>
    <scope>NUCLEOTIDE SEQUENCE</scope>
    <source>
        <strain evidence="3">S10</strain>
    </source>
</reference>
<gene>
    <name evidence="3" type="ORF">O6P43_026295</name>
</gene>
<dbReference type="InterPro" id="IPR013989">
    <property type="entry name" value="Dev_and_cell_death_domain"/>
</dbReference>
<proteinExistence type="predicted"/>
<dbReference type="SMART" id="SM00767">
    <property type="entry name" value="DCD"/>
    <property type="match status" value="1"/>
</dbReference>
<dbReference type="AlphaFoldDB" id="A0AAD7L391"/>
<protein>
    <submittedName>
        <fullName evidence="3">Kelch-like protein</fullName>
    </submittedName>
</protein>
<dbReference type="GO" id="GO:0034976">
    <property type="term" value="P:response to endoplasmic reticulum stress"/>
    <property type="evidence" value="ECO:0007669"/>
    <property type="project" value="InterPro"/>
</dbReference>
<dbReference type="PROSITE" id="PS51222">
    <property type="entry name" value="DCD"/>
    <property type="match status" value="1"/>
</dbReference>